<dbReference type="Proteomes" id="UP000007322">
    <property type="component" value="Chromosome 3"/>
</dbReference>
<dbReference type="eggNOG" id="ENOG502S26C">
    <property type="taxonomic scope" value="Eukaryota"/>
</dbReference>
<dbReference type="CDD" id="cd14688">
    <property type="entry name" value="bZIP_YAP"/>
    <property type="match status" value="1"/>
</dbReference>
<dbReference type="GeneID" id="11509761"/>
<feature type="region of interest" description="Disordered" evidence="1">
    <location>
        <begin position="1"/>
        <end position="26"/>
    </location>
</feature>
<organism evidence="2 3">
    <name type="scientific">Thermothelomyces thermophilus (strain ATCC 42464 / BCRC 31852 / DSM 1799)</name>
    <name type="common">Sporotrichum thermophile</name>
    <dbReference type="NCBI Taxonomy" id="573729"/>
    <lineage>
        <taxon>Eukaryota</taxon>
        <taxon>Fungi</taxon>
        <taxon>Dikarya</taxon>
        <taxon>Ascomycota</taxon>
        <taxon>Pezizomycotina</taxon>
        <taxon>Sordariomycetes</taxon>
        <taxon>Sordariomycetidae</taxon>
        <taxon>Sordariales</taxon>
        <taxon>Chaetomiaceae</taxon>
        <taxon>Thermothelomyces</taxon>
    </lineage>
</organism>
<dbReference type="KEGG" id="mtm:MYCTH_2305715"/>
<feature type="compositionally biased region" description="Polar residues" evidence="1">
    <location>
        <begin position="103"/>
        <end position="116"/>
    </location>
</feature>
<dbReference type="InParanoid" id="G2QDZ5"/>
<dbReference type="AlphaFoldDB" id="G2QDZ5"/>
<dbReference type="HOGENOM" id="CLU_037870_1_0_1"/>
<evidence type="ECO:0000313" key="2">
    <source>
        <dbReference type="EMBL" id="AEO58404.1"/>
    </source>
</evidence>
<feature type="compositionally biased region" description="Basic and acidic residues" evidence="1">
    <location>
        <begin position="92"/>
        <end position="101"/>
    </location>
</feature>
<name>G2QDZ5_THET4</name>
<keyword evidence="3" id="KW-1185">Reference proteome</keyword>
<gene>
    <name evidence="2" type="ORF">MYCTH_2305715</name>
</gene>
<dbReference type="PANTHER" id="PTHR38116:SF9">
    <property type="entry name" value="BZIP DOMAIN-CONTAINING PROTEIN"/>
    <property type="match status" value="1"/>
</dbReference>
<proteinExistence type="predicted"/>
<dbReference type="RefSeq" id="XP_003663649.1">
    <property type="nucleotide sequence ID" value="XM_003663601.1"/>
</dbReference>
<dbReference type="InterPro" id="IPR021833">
    <property type="entry name" value="DUF3425"/>
</dbReference>
<dbReference type="EMBL" id="CP003004">
    <property type="protein sequence ID" value="AEO58404.1"/>
    <property type="molecule type" value="Genomic_DNA"/>
</dbReference>
<evidence type="ECO:0008006" key="4">
    <source>
        <dbReference type="Google" id="ProtNLM"/>
    </source>
</evidence>
<dbReference type="Pfam" id="PF11905">
    <property type="entry name" value="DUF3425"/>
    <property type="match status" value="1"/>
</dbReference>
<accession>G2QDZ5</accession>
<evidence type="ECO:0000256" key="1">
    <source>
        <dbReference type="SAM" id="MobiDB-lite"/>
    </source>
</evidence>
<feature type="region of interest" description="Disordered" evidence="1">
    <location>
        <begin position="92"/>
        <end position="116"/>
    </location>
</feature>
<protein>
    <recommendedName>
        <fullName evidence="4">BZIP domain-containing protein</fullName>
    </recommendedName>
</protein>
<dbReference type="PANTHER" id="PTHR38116">
    <property type="entry name" value="CHROMOSOME 7, WHOLE GENOME SHOTGUN SEQUENCE"/>
    <property type="match status" value="1"/>
</dbReference>
<evidence type="ECO:0000313" key="3">
    <source>
        <dbReference type="Proteomes" id="UP000007322"/>
    </source>
</evidence>
<reference evidence="2 3" key="1">
    <citation type="journal article" date="2011" name="Nat. Biotechnol.">
        <title>Comparative genomic analysis of the thermophilic biomass-degrading fungi Myceliophthora thermophila and Thielavia terrestris.</title>
        <authorList>
            <person name="Berka R.M."/>
            <person name="Grigoriev I.V."/>
            <person name="Otillar R."/>
            <person name="Salamov A."/>
            <person name="Grimwood J."/>
            <person name="Reid I."/>
            <person name="Ishmael N."/>
            <person name="John T."/>
            <person name="Darmond C."/>
            <person name="Moisan M.-C."/>
            <person name="Henrissat B."/>
            <person name="Coutinho P.M."/>
            <person name="Lombard V."/>
            <person name="Natvig D.O."/>
            <person name="Lindquist E."/>
            <person name="Schmutz J."/>
            <person name="Lucas S."/>
            <person name="Harris P."/>
            <person name="Powlowski J."/>
            <person name="Bellemare A."/>
            <person name="Taylor D."/>
            <person name="Butler G."/>
            <person name="de Vries R.P."/>
            <person name="Allijn I.E."/>
            <person name="van den Brink J."/>
            <person name="Ushinsky S."/>
            <person name="Storms R."/>
            <person name="Powell A.J."/>
            <person name="Paulsen I.T."/>
            <person name="Elbourne L.D.H."/>
            <person name="Baker S.E."/>
            <person name="Magnuson J."/>
            <person name="LaBoissiere S."/>
            <person name="Clutterbuck A.J."/>
            <person name="Martinez D."/>
            <person name="Wogulis M."/>
            <person name="de Leon A.L."/>
            <person name="Rey M.W."/>
            <person name="Tsang A."/>
        </authorList>
    </citation>
    <scope>NUCLEOTIDE SEQUENCE [LARGE SCALE GENOMIC DNA]</scope>
    <source>
        <strain evidence="3">ATCC 42464 / BCRC 31852 / DSM 1799</strain>
    </source>
</reference>
<dbReference type="OMA" id="FERWWWA"/>
<dbReference type="VEuPathDB" id="FungiDB:MYCTH_2305715"/>
<dbReference type="OrthoDB" id="2245989at2759"/>
<sequence>MSQMNGGSRSRQRIRKPAPALDIPDIHENAAERKRILNVLAQRRYRQRKREARLAARAESLHQRLTENQAELEGDTSPCSADETNRFLRQEHAQRGSHETLDEQQPSSEHLTFPLDSTTLSNLGNLDNDEVQLLSTTSPYYIVSDAFNPDHTIRTSPSLADDYTSGDGTSSIASSSTTFPDSYFLQVPPLTLLRGLFRIAMRLNAASSVFSLTSISPFNLGLGPDPSEIPPAWRPTAAQLSVPHHPVLDLFPWPPVRDRLIEVLSLTEQSAEIGLMETPRLVNFIYDMEDAGEGIRIWGSDPYDETHWEVGQVLYERWWFVFDRSTVEQSNYLRMQRGAAPLRASQYR</sequence>